<gene>
    <name evidence="1" type="ORF">LOK49_LG13G01782</name>
</gene>
<name>A0ACC0FM64_9ERIC</name>
<evidence type="ECO:0000313" key="1">
    <source>
        <dbReference type="EMBL" id="KAI7989125.1"/>
    </source>
</evidence>
<keyword evidence="2" id="KW-1185">Reference proteome</keyword>
<protein>
    <submittedName>
        <fullName evidence="1">Pentatricopeptide repeat-containing protein</fullName>
    </submittedName>
</protein>
<accession>A0ACC0FM64</accession>
<evidence type="ECO:0000313" key="2">
    <source>
        <dbReference type="Proteomes" id="UP001060215"/>
    </source>
</evidence>
<organism evidence="1 2">
    <name type="scientific">Camellia lanceoleosa</name>
    <dbReference type="NCBI Taxonomy" id="1840588"/>
    <lineage>
        <taxon>Eukaryota</taxon>
        <taxon>Viridiplantae</taxon>
        <taxon>Streptophyta</taxon>
        <taxon>Embryophyta</taxon>
        <taxon>Tracheophyta</taxon>
        <taxon>Spermatophyta</taxon>
        <taxon>Magnoliopsida</taxon>
        <taxon>eudicotyledons</taxon>
        <taxon>Gunneridae</taxon>
        <taxon>Pentapetalae</taxon>
        <taxon>asterids</taxon>
        <taxon>Ericales</taxon>
        <taxon>Theaceae</taxon>
        <taxon>Camellia</taxon>
    </lineage>
</organism>
<proteinExistence type="predicted"/>
<dbReference type="Proteomes" id="UP001060215">
    <property type="component" value="Chromosome 14"/>
</dbReference>
<dbReference type="EMBL" id="CM045771">
    <property type="protein sequence ID" value="KAI7989125.1"/>
    <property type="molecule type" value="Genomic_DNA"/>
</dbReference>
<comment type="caution">
    <text evidence="1">The sequence shown here is derived from an EMBL/GenBank/DDBJ whole genome shotgun (WGS) entry which is preliminary data.</text>
</comment>
<reference evidence="1 2" key="1">
    <citation type="journal article" date="2022" name="Plant J.">
        <title>Chromosome-level genome of Camellia lanceoleosa provides a valuable resource for understanding genome evolution and self-incompatibility.</title>
        <authorList>
            <person name="Gong W."/>
            <person name="Xiao S."/>
            <person name="Wang L."/>
            <person name="Liao Z."/>
            <person name="Chang Y."/>
            <person name="Mo W."/>
            <person name="Hu G."/>
            <person name="Li W."/>
            <person name="Zhao G."/>
            <person name="Zhu H."/>
            <person name="Hu X."/>
            <person name="Ji K."/>
            <person name="Xiang X."/>
            <person name="Song Q."/>
            <person name="Yuan D."/>
            <person name="Jin S."/>
            <person name="Zhang L."/>
        </authorList>
    </citation>
    <scope>NUCLEOTIDE SEQUENCE [LARGE SCALE GENOMIC DNA]</scope>
    <source>
        <strain evidence="1">SQ_2022a</strain>
    </source>
</reference>
<sequence>MAASIVTTFHIKPTQSIKISTSPYLSKFTKPRTTTKMKVSLTPVATLSDPFVLQIAETLEDSLSSTATSSPPSPLQKLRDTSSQSLLSTPWPSRKDEPFRFTDTSFIKLSQIQPISHPPQSFNSLGVSTDTHLPTLTIVDGFNVNSLSQLQNLPNGVFVGSLSSLNSEAIMKRVSEFESSFEGDLFWSLNGVGAPDLIVVYVPEECRVESPLHLRYYSIEGGDSGSKKLPISNPRVLVLVEKGGEIGIVEEYVGGDGEKCYWANSVTEVVIGEGGKVSHSYIQSQSLNAAHFKWTSVRQESASSYKLIEVSTGGKLSRHNLNVQQVGPDTVTELSTFHLSVGDQTQDLHSRLVLDHPRGFSQQLHKCIVAHSLGQAVFDGNIKVNRCSHGAAISDLEEDQLFYFQARGVDLETARRALIFSFGADVIERLPYAFLQKKVESQIKELLDPALKTPYLHCNIPYTSDTKLRRRFTISCASSKSPPKPPPPELDEPPQQNPSLSDQLRPISATLLSDHPTKTHLKSNPKSTWVNPTRPKPSVLSLHRHKRPPQYSHTPQFRDLKLFAQKLNDSDTTSEAAFLAVLEEIPHSPNRENSLLLLNSLRPWQKTLLFFNWVKTQNLFPVETIFYNVTMKSLRFGKQFQLLEDLANEMINNEVELDNITYSTIITCAKKCNMFDKAVEWFEKMYKTGLIPDEITYSAILDVYAKLGKVEEVMSLYERGRANGWKPDPIAFSVLGKMFGEVGDIDGINYVLQEMRSIGVKPNLVVYNTLLEAMGKAKKPGLARSLFEEMVDSGVTPNEKTLTALVKIYGKARWARDALELWERMKSNAWPIDFFLYNTLLSMCADLGLEEDAERLFEEMKGLEHCRPNSWSYAAMLNIYGSGGNVDKAMKVFDEMSELGVELNVMGCTCLMQCLGRAKRIDDLVRVFEASMERGVKPDDRLCGCLLSVVSYCKESEDVNKVLACLQKANPELVAFIKLLEEEKTGFDTIKEEFKSILNKTTVDARRPFCNCLIDICRNRNLHGRAHELLYLGTVYERDERVLPLTDEKWVSFGASKPLVNTSAQRIRAAT</sequence>